<keyword evidence="1" id="KW-0472">Membrane</keyword>
<keyword evidence="1" id="KW-1133">Transmembrane helix</keyword>
<dbReference type="AlphaFoldDB" id="E6WPU6"/>
<dbReference type="Pfam" id="PF10027">
    <property type="entry name" value="DUF2269"/>
    <property type="match status" value="1"/>
</dbReference>
<gene>
    <name evidence="2" type="ordered locus">Psesu_0262</name>
</gene>
<name>E6WPU6_PSEUU</name>
<dbReference type="EMBL" id="CP002446">
    <property type="protein sequence ID" value="ADV26124.1"/>
    <property type="molecule type" value="Genomic_DNA"/>
</dbReference>
<dbReference type="STRING" id="743721.Psesu_0262"/>
<dbReference type="HOGENOM" id="CLU_127159_0_0_6"/>
<reference evidence="2 3" key="1">
    <citation type="submission" date="2011-01" db="EMBL/GenBank/DDBJ databases">
        <title>Complete sequence of Pseudoxanthomonas suwonensis 11-1.</title>
        <authorList>
            <consortium name="US DOE Joint Genome Institute"/>
            <person name="Lucas S."/>
            <person name="Copeland A."/>
            <person name="Lapidus A."/>
            <person name="Cheng J.-F."/>
            <person name="Goodwin L."/>
            <person name="Pitluck S."/>
            <person name="Teshima H."/>
            <person name="Detter J.C."/>
            <person name="Han C."/>
            <person name="Tapia R."/>
            <person name="Land M."/>
            <person name="Hauser L."/>
            <person name="Kyrpides N."/>
            <person name="Ivanova N."/>
            <person name="Ovchinnikova G."/>
            <person name="Siebers A.K."/>
            <person name="Allgaier M."/>
            <person name="Thelen M.P."/>
            <person name="Hugenholtz P."/>
            <person name="Gladden J."/>
            <person name="Woyke T."/>
        </authorList>
    </citation>
    <scope>NUCLEOTIDE SEQUENCE [LARGE SCALE GENOMIC DNA]</scope>
    <source>
        <strain evidence="3">11-1</strain>
    </source>
</reference>
<evidence type="ECO:0000256" key="1">
    <source>
        <dbReference type="SAM" id="Phobius"/>
    </source>
</evidence>
<evidence type="ECO:0000313" key="3">
    <source>
        <dbReference type="Proteomes" id="UP000008632"/>
    </source>
</evidence>
<sequence length="158" mass="17743">MMETYLLVKWIHVLSSTLLFGTGLGIAFFMWMAHLRGDAAHIAATARTVVIADACFTAPAVVVQFLSGLWLARFLGMPLDYSWLRVALWLFVLVGCCWLPVLWLQVRARDLARAAAAQGMPLPRQYRVVMGWWFALGWPAFIGVMAIFWLMVAKPDGL</sequence>
<feature type="transmembrane region" description="Helical" evidence="1">
    <location>
        <begin position="86"/>
        <end position="106"/>
    </location>
</feature>
<protein>
    <submittedName>
        <fullName evidence="2">Integral membrane-like protein</fullName>
    </submittedName>
</protein>
<dbReference type="InterPro" id="IPR018729">
    <property type="entry name" value="DUF2269_transmembrane"/>
</dbReference>
<keyword evidence="1" id="KW-0812">Transmembrane</keyword>
<dbReference type="KEGG" id="psu:Psesu_0262"/>
<accession>E6WPU6</accession>
<dbReference type="Proteomes" id="UP000008632">
    <property type="component" value="Chromosome"/>
</dbReference>
<proteinExistence type="predicted"/>
<keyword evidence="3" id="KW-1185">Reference proteome</keyword>
<dbReference type="OrthoDB" id="9786302at2"/>
<organism evidence="2 3">
    <name type="scientific">Pseudoxanthomonas suwonensis (strain 11-1)</name>
    <dbReference type="NCBI Taxonomy" id="743721"/>
    <lineage>
        <taxon>Bacteria</taxon>
        <taxon>Pseudomonadati</taxon>
        <taxon>Pseudomonadota</taxon>
        <taxon>Gammaproteobacteria</taxon>
        <taxon>Lysobacterales</taxon>
        <taxon>Lysobacteraceae</taxon>
        <taxon>Pseudoxanthomonas</taxon>
    </lineage>
</organism>
<feature type="transmembrane region" description="Helical" evidence="1">
    <location>
        <begin position="12"/>
        <end position="32"/>
    </location>
</feature>
<feature type="transmembrane region" description="Helical" evidence="1">
    <location>
        <begin position="126"/>
        <end position="152"/>
    </location>
</feature>
<evidence type="ECO:0000313" key="2">
    <source>
        <dbReference type="EMBL" id="ADV26124.1"/>
    </source>
</evidence>
<feature type="transmembrane region" description="Helical" evidence="1">
    <location>
        <begin position="44"/>
        <end position="66"/>
    </location>
</feature>
<dbReference type="eggNOG" id="COG5528">
    <property type="taxonomic scope" value="Bacteria"/>
</dbReference>